<proteinExistence type="predicted"/>
<feature type="domain" description="WAP" evidence="1">
    <location>
        <begin position="10"/>
        <end position="60"/>
    </location>
</feature>
<reference evidence="2 3" key="1">
    <citation type="submission" date="2018-03" db="EMBL/GenBank/DDBJ databases">
        <title>Finding Nemo's genes: A chromosome-scale reference assembly of the genome of the orange clownfish Amphiprion percula.</title>
        <authorList>
            <person name="Lehmann R."/>
        </authorList>
    </citation>
    <scope>NUCLEOTIDE SEQUENCE</scope>
</reference>
<evidence type="ECO:0000259" key="1">
    <source>
        <dbReference type="PROSITE" id="PS51390"/>
    </source>
</evidence>
<dbReference type="SUPFAM" id="SSF57256">
    <property type="entry name" value="Elafin-like"/>
    <property type="match status" value="1"/>
</dbReference>
<name>A0A3P8RR42_AMPPE</name>
<dbReference type="Gene3D" id="4.10.75.10">
    <property type="entry name" value="Elafin-like"/>
    <property type="match status" value="1"/>
</dbReference>
<dbReference type="GO" id="GO:0005576">
    <property type="term" value="C:extracellular region"/>
    <property type="evidence" value="ECO:0007669"/>
    <property type="project" value="InterPro"/>
</dbReference>
<dbReference type="Ensembl" id="ENSAPET00000002047.1">
    <property type="protein sequence ID" value="ENSAPEP00000002000.1"/>
    <property type="gene ID" value="ENSAPEG00000001479.1"/>
</dbReference>
<accession>A0A3P8RR42</accession>
<dbReference type="Proteomes" id="UP000265080">
    <property type="component" value="Chromosome 24"/>
</dbReference>
<reference evidence="2" key="2">
    <citation type="submission" date="2025-08" db="UniProtKB">
        <authorList>
            <consortium name="Ensembl"/>
        </authorList>
    </citation>
    <scope>IDENTIFICATION</scope>
</reference>
<dbReference type="PROSITE" id="PS51390">
    <property type="entry name" value="WAP"/>
    <property type="match status" value="1"/>
</dbReference>
<keyword evidence="3" id="KW-1185">Reference proteome</keyword>
<protein>
    <recommendedName>
        <fullName evidence="1">WAP domain-containing protein</fullName>
    </recommendedName>
</protein>
<dbReference type="AlphaFoldDB" id="A0A3P8RR42"/>
<dbReference type="InterPro" id="IPR036645">
    <property type="entry name" value="Elafin-like_sf"/>
</dbReference>
<reference evidence="2" key="3">
    <citation type="submission" date="2025-09" db="UniProtKB">
        <authorList>
            <consortium name="Ensembl"/>
        </authorList>
    </citation>
    <scope>IDENTIFICATION</scope>
</reference>
<organism evidence="2 3">
    <name type="scientific">Amphiprion percula</name>
    <name type="common">Orange clownfish</name>
    <name type="synonym">Lutjanus percula</name>
    <dbReference type="NCBI Taxonomy" id="161767"/>
    <lineage>
        <taxon>Eukaryota</taxon>
        <taxon>Metazoa</taxon>
        <taxon>Chordata</taxon>
        <taxon>Craniata</taxon>
        <taxon>Vertebrata</taxon>
        <taxon>Euteleostomi</taxon>
        <taxon>Actinopterygii</taxon>
        <taxon>Neopterygii</taxon>
        <taxon>Teleostei</taxon>
        <taxon>Neoteleostei</taxon>
        <taxon>Acanthomorphata</taxon>
        <taxon>Ovalentaria</taxon>
        <taxon>Pomacentridae</taxon>
        <taxon>Amphiprion</taxon>
    </lineage>
</organism>
<dbReference type="GO" id="GO:0030414">
    <property type="term" value="F:peptidase inhibitor activity"/>
    <property type="evidence" value="ECO:0007669"/>
    <property type="project" value="InterPro"/>
</dbReference>
<evidence type="ECO:0000313" key="3">
    <source>
        <dbReference type="Proteomes" id="UP000265080"/>
    </source>
</evidence>
<sequence>MYEKHSFDRPSRQIGVCPPPDRASGFAAACVESCDQDRECSGQKKCCSNGCDSQTNVQRLSHNSTVFLGRVINK</sequence>
<evidence type="ECO:0000313" key="2">
    <source>
        <dbReference type="Ensembl" id="ENSAPEP00000002000.1"/>
    </source>
</evidence>
<dbReference type="STRING" id="161767.ENSAPEP00000002000"/>
<dbReference type="Pfam" id="PF00095">
    <property type="entry name" value="WAP"/>
    <property type="match status" value="1"/>
</dbReference>
<dbReference type="InterPro" id="IPR008197">
    <property type="entry name" value="WAP_dom"/>
</dbReference>
<dbReference type="FunFam" id="4.10.75.10:FF:000001">
    <property type="entry name" value="Anosmin 1"/>
    <property type="match status" value="1"/>
</dbReference>
<dbReference type="SMART" id="SM00217">
    <property type="entry name" value="WAP"/>
    <property type="match status" value="1"/>
</dbReference>